<evidence type="ECO:0000313" key="6">
    <source>
        <dbReference type="EMBL" id="WOC33157.1"/>
    </source>
</evidence>
<gene>
    <name evidence="6" type="ORF">PXC00_04585</name>
</gene>
<reference evidence="6" key="1">
    <citation type="submission" date="2023-09" db="EMBL/GenBank/DDBJ databases">
        <authorList>
            <person name="Zeng C."/>
        </authorList>
    </citation>
    <scope>NUCLEOTIDE SEQUENCE</scope>
    <source>
        <strain evidence="6">ZCY20-5</strain>
    </source>
</reference>
<proteinExistence type="predicted"/>
<dbReference type="EMBL" id="CP135996">
    <property type="protein sequence ID" value="WOC33157.1"/>
    <property type="molecule type" value="Genomic_DNA"/>
</dbReference>
<dbReference type="InterPro" id="IPR050397">
    <property type="entry name" value="Env_Response_Regulators"/>
</dbReference>
<keyword evidence="3" id="KW-0804">Transcription</keyword>
<dbReference type="InterPro" id="IPR012318">
    <property type="entry name" value="HTH_CRP"/>
</dbReference>
<dbReference type="PANTHER" id="PTHR24567:SF58">
    <property type="entry name" value="CYCLIC AMP-BINDING REGULATORY PROTEIN"/>
    <property type="match status" value="1"/>
</dbReference>
<keyword evidence="7" id="KW-1185">Reference proteome</keyword>
<evidence type="ECO:0000256" key="1">
    <source>
        <dbReference type="ARBA" id="ARBA00023015"/>
    </source>
</evidence>
<feature type="domain" description="HTH crp-type" evidence="5">
    <location>
        <begin position="152"/>
        <end position="220"/>
    </location>
</feature>
<evidence type="ECO:0000256" key="2">
    <source>
        <dbReference type="ARBA" id="ARBA00023125"/>
    </source>
</evidence>
<keyword evidence="2" id="KW-0238">DNA-binding</keyword>
<evidence type="ECO:0000259" key="5">
    <source>
        <dbReference type="PROSITE" id="PS51063"/>
    </source>
</evidence>
<evidence type="ECO:0000256" key="3">
    <source>
        <dbReference type="ARBA" id="ARBA00023163"/>
    </source>
</evidence>
<sequence>MIRNPLAGCPLFSGIAPQEAASLLHCLSARQRQYAKDTFLFRAEEPARSVGVLLSGSVHIIQEDYWGNRTILAHAGPGELFGEAFSCAQVSHLPVSVVAAENAVVLLLNCRKLLTVCPSACTFHTRVLTNLLQILAQKNILLTQKIGYLSKRTTREKVTAFLSAQALQCKSSRVTIPFNRQELADYLCVERSALSRELSAMKKDGLLDYRRNQFILRGQP</sequence>
<dbReference type="KEGG" id="carl:PXC00_04585"/>
<dbReference type="RefSeq" id="WP_275844380.1">
    <property type="nucleotide sequence ID" value="NZ_CP135996.1"/>
</dbReference>
<name>A0AA97DCM5_9FIRM</name>
<dbReference type="InterPro" id="IPR018490">
    <property type="entry name" value="cNMP-bd_dom_sf"/>
</dbReference>
<dbReference type="GO" id="GO:0003677">
    <property type="term" value="F:DNA binding"/>
    <property type="evidence" value="ECO:0007669"/>
    <property type="project" value="UniProtKB-KW"/>
</dbReference>
<keyword evidence="1" id="KW-0805">Transcription regulation</keyword>
<dbReference type="Pfam" id="PF00027">
    <property type="entry name" value="cNMP_binding"/>
    <property type="match status" value="1"/>
</dbReference>
<evidence type="ECO:0000313" key="7">
    <source>
        <dbReference type="Proteomes" id="UP001300604"/>
    </source>
</evidence>
<reference evidence="6" key="2">
    <citation type="submission" date="2024-06" db="EMBL/GenBank/DDBJ databases">
        <title>Caproicibacterium argilliputei sp. nov, a novel caproic acid producing anaerobic bacterium isolated from pit mud.</title>
        <authorList>
            <person name="Xia S."/>
        </authorList>
    </citation>
    <scope>NUCLEOTIDE SEQUENCE</scope>
    <source>
        <strain evidence="6">ZCY20-5</strain>
    </source>
</reference>
<dbReference type="Proteomes" id="UP001300604">
    <property type="component" value="Chromosome"/>
</dbReference>
<dbReference type="PANTHER" id="PTHR24567">
    <property type="entry name" value="CRP FAMILY TRANSCRIPTIONAL REGULATORY PROTEIN"/>
    <property type="match status" value="1"/>
</dbReference>
<dbReference type="CDD" id="cd00038">
    <property type="entry name" value="CAP_ED"/>
    <property type="match status" value="1"/>
</dbReference>
<dbReference type="SUPFAM" id="SSF51206">
    <property type="entry name" value="cAMP-binding domain-like"/>
    <property type="match status" value="1"/>
</dbReference>
<dbReference type="InterPro" id="IPR000595">
    <property type="entry name" value="cNMP-bd_dom"/>
</dbReference>
<feature type="domain" description="Cyclic nucleotide-binding" evidence="4">
    <location>
        <begin position="11"/>
        <end position="83"/>
    </location>
</feature>
<dbReference type="PROSITE" id="PS50042">
    <property type="entry name" value="CNMP_BINDING_3"/>
    <property type="match status" value="1"/>
</dbReference>
<accession>A0AA97DCM5</accession>
<dbReference type="GO" id="GO:0005829">
    <property type="term" value="C:cytosol"/>
    <property type="evidence" value="ECO:0007669"/>
    <property type="project" value="TreeGrafter"/>
</dbReference>
<dbReference type="AlphaFoldDB" id="A0AA97DCM5"/>
<dbReference type="InterPro" id="IPR014710">
    <property type="entry name" value="RmlC-like_jellyroll"/>
</dbReference>
<dbReference type="Pfam" id="PF13545">
    <property type="entry name" value="HTH_Crp_2"/>
    <property type="match status" value="1"/>
</dbReference>
<protein>
    <submittedName>
        <fullName evidence="6">Crp/Fnr family transcriptional regulator</fullName>
    </submittedName>
</protein>
<organism evidence="6 7">
    <name type="scientific">Caproicibacterium argilliputei</name>
    <dbReference type="NCBI Taxonomy" id="3030016"/>
    <lineage>
        <taxon>Bacteria</taxon>
        <taxon>Bacillati</taxon>
        <taxon>Bacillota</taxon>
        <taxon>Clostridia</taxon>
        <taxon>Eubacteriales</taxon>
        <taxon>Oscillospiraceae</taxon>
        <taxon>Caproicibacterium</taxon>
    </lineage>
</organism>
<dbReference type="PROSITE" id="PS51063">
    <property type="entry name" value="HTH_CRP_2"/>
    <property type="match status" value="1"/>
</dbReference>
<evidence type="ECO:0000259" key="4">
    <source>
        <dbReference type="PROSITE" id="PS50042"/>
    </source>
</evidence>
<dbReference type="SMART" id="SM00100">
    <property type="entry name" value="cNMP"/>
    <property type="match status" value="1"/>
</dbReference>
<dbReference type="SUPFAM" id="SSF46785">
    <property type="entry name" value="Winged helix' DNA-binding domain"/>
    <property type="match status" value="1"/>
</dbReference>
<dbReference type="Gene3D" id="2.60.120.10">
    <property type="entry name" value="Jelly Rolls"/>
    <property type="match status" value="1"/>
</dbReference>
<dbReference type="InterPro" id="IPR036390">
    <property type="entry name" value="WH_DNA-bd_sf"/>
</dbReference>
<dbReference type="GO" id="GO:0003700">
    <property type="term" value="F:DNA-binding transcription factor activity"/>
    <property type="evidence" value="ECO:0007669"/>
    <property type="project" value="TreeGrafter"/>
</dbReference>